<evidence type="ECO:0000313" key="4">
    <source>
        <dbReference type="EMBL" id="PNR51708.1"/>
    </source>
</evidence>
<dbReference type="Gramene" id="Pp3c7_26110V3.1">
    <property type="protein sequence ID" value="Pp3c7_26110V3.1"/>
    <property type="gene ID" value="Pp3c7_26110"/>
</dbReference>
<gene>
    <name evidence="5" type="primary">LOC112285033</name>
    <name evidence="4" type="ORF">PHYPA_010896</name>
</gene>
<dbReference type="SUPFAM" id="SSF47459">
    <property type="entry name" value="HLH, helix-loop-helix DNA-binding domain"/>
    <property type="match status" value="1"/>
</dbReference>
<dbReference type="PANTHER" id="PTHR46266:SF4">
    <property type="entry name" value="TRANSCRIPTION FACTOR TT8"/>
    <property type="match status" value="1"/>
</dbReference>
<dbReference type="CDD" id="cd11393">
    <property type="entry name" value="bHLH_AtbHLH_like"/>
    <property type="match status" value="1"/>
</dbReference>
<dbReference type="PaxDb" id="3218-PP1S97_176V6.1"/>
<evidence type="ECO:0000313" key="6">
    <source>
        <dbReference type="Proteomes" id="UP000006727"/>
    </source>
</evidence>
<dbReference type="EnsemblPlants" id="Pp3c7_26110V3.2">
    <property type="protein sequence ID" value="Pp3c7_26110V3.2"/>
    <property type="gene ID" value="Pp3c7_26110"/>
</dbReference>
<dbReference type="EnsemblPlants" id="Pp3c7_26110V3.1">
    <property type="protein sequence ID" value="Pp3c7_26110V3.1"/>
    <property type="gene ID" value="Pp3c7_26110"/>
</dbReference>
<evidence type="ECO:0000259" key="3">
    <source>
        <dbReference type="PROSITE" id="PS50888"/>
    </source>
</evidence>
<dbReference type="InterPro" id="IPR045239">
    <property type="entry name" value="bHLH95_bHLH"/>
</dbReference>
<keyword evidence="2" id="KW-0804">Transcription</keyword>
<keyword evidence="6" id="KW-1185">Reference proteome</keyword>
<dbReference type="Pfam" id="PF00010">
    <property type="entry name" value="HLH"/>
    <property type="match status" value="1"/>
</dbReference>
<protein>
    <recommendedName>
        <fullName evidence="3">BHLH domain-containing protein</fullName>
    </recommendedName>
</protein>
<dbReference type="AlphaFoldDB" id="A0A2K1KD53"/>
<reference evidence="5" key="3">
    <citation type="submission" date="2020-12" db="UniProtKB">
        <authorList>
            <consortium name="EnsemblPlants"/>
        </authorList>
    </citation>
    <scope>IDENTIFICATION</scope>
</reference>
<sequence>MVMLTLVEVAHDVMGLSRGGFQPGRDLNPYGRESYGAADGNVGLQQSLNDFIQSTLLQQQEVGLEQCGASQHVDTAGLMSGELYGACAPSMGFSLPSMDMDRGMGLFEDVLPQVVGHEKHYNVPVSVVSSMPYGTTPSVRLGRTHVDVAPVGLQSQIVRERWVEAPLTTQRPLKQETGLCHTELKLRKVIDKSSRTMDVKQKRPPEQSDHILRERQRRDDMTSKFAILESLLPIGVKRDRSTIVEDSIAHLKNLHHRIEELQGRRSDLQRATTVKLDRKRARVHPEGAAEVLQPYEGGPSKSRETPAAAQIPSISQDEMRNIHDLLGNCLEKMEVHADRPRQVVIEMVCKPRPRLQSVILQCLEALKLDVMHCSITKVAQRLIVVIIAKPVEVTVSTSGIVAALKYALGSGETTP</sequence>
<dbReference type="EMBL" id="ABEU02000007">
    <property type="protein sequence ID" value="PNR51708.1"/>
    <property type="molecule type" value="Genomic_DNA"/>
</dbReference>
<dbReference type="GO" id="GO:0046983">
    <property type="term" value="F:protein dimerization activity"/>
    <property type="evidence" value="ECO:0007669"/>
    <property type="project" value="InterPro"/>
</dbReference>
<keyword evidence="1" id="KW-0805">Transcription regulation</keyword>
<proteinExistence type="predicted"/>
<dbReference type="Gramene" id="Pp3c7_26110V3.2">
    <property type="protein sequence ID" value="Pp3c7_26110V3.2"/>
    <property type="gene ID" value="Pp3c7_26110"/>
</dbReference>
<evidence type="ECO:0000256" key="1">
    <source>
        <dbReference type="ARBA" id="ARBA00023015"/>
    </source>
</evidence>
<dbReference type="PANTHER" id="PTHR46266">
    <property type="entry name" value="TRANSCRIPTION FACTOR TT8"/>
    <property type="match status" value="1"/>
</dbReference>
<name>A0A2K1KD53_PHYPA</name>
<dbReference type="GeneID" id="112285033"/>
<dbReference type="InterPro" id="IPR011598">
    <property type="entry name" value="bHLH_dom"/>
</dbReference>
<dbReference type="SMART" id="SM00353">
    <property type="entry name" value="HLH"/>
    <property type="match status" value="1"/>
</dbReference>
<dbReference type="RefSeq" id="XP_024381267.1">
    <property type="nucleotide sequence ID" value="XM_024525499.2"/>
</dbReference>
<dbReference type="Proteomes" id="UP000006727">
    <property type="component" value="Chromosome 7"/>
</dbReference>
<dbReference type="Gene3D" id="4.10.280.10">
    <property type="entry name" value="Helix-loop-helix DNA-binding domain"/>
    <property type="match status" value="1"/>
</dbReference>
<accession>A0A2K1KD53</accession>
<dbReference type="OrthoDB" id="690068at2759"/>
<feature type="domain" description="BHLH" evidence="3">
    <location>
        <begin position="205"/>
        <end position="254"/>
    </location>
</feature>
<evidence type="ECO:0000256" key="2">
    <source>
        <dbReference type="ARBA" id="ARBA00023163"/>
    </source>
</evidence>
<organism evidence="4">
    <name type="scientific">Physcomitrium patens</name>
    <name type="common">Spreading-leaved earth moss</name>
    <name type="synonym">Physcomitrella patens</name>
    <dbReference type="NCBI Taxonomy" id="3218"/>
    <lineage>
        <taxon>Eukaryota</taxon>
        <taxon>Viridiplantae</taxon>
        <taxon>Streptophyta</taxon>
        <taxon>Embryophyta</taxon>
        <taxon>Bryophyta</taxon>
        <taxon>Bryophytina</taxon>
        <taxon>Bryopsida</taxon>
        <taxon>Funariidae</taxon>
        <taxon>Funariales</taxon>
        <taxon>Funariaceae</taxon>
        <taxon>Physcomitrium</taxon>
    </lineage>
</organism>
<evidence type="ECO:0000313" key="5">
    <source>
        <dbReference type="EnsemblPlants" id="Pp3c7_26110V3.1"/>
    </source>
</evidence>
<dbReference type="PROSITE" id="PS50888">
    <property type="entry name" value="BHLH"/>
    <property type="match status" value="1"/>
</dbReference>
<reference evidence="4 6" key="2">
    <citation type="journal article" date="2018" name="Plant J.">
        <title>The Physcomitrella patens chromosome-scale assembly reveals moss genome structure and evolution.</title>
        <authorList>
            <person name="Lang D."/>
            <person name="Ullrich K.K."/>
            <person name="Murat F."/>
            <person name="Fuchs J."/>
            <person name="Jenkins J."/>
            <person name="Haas F.B."/>
            <person name="Piednoel M."/>
            <person name="Gundlach H."/>
            <person name="Van Bel M."/>
            <person name="Meyberg R."/>
            <person name="Vives C."/>
            <person name="Morata J."/>
            <person name="Symeonidi A."/>
            <person name="Hiss M."/>
            <person name="Muchero W."/>
            <person name="Kamisugi Y."/>
            <person name="Saleh O."/>
            <person name="Blanc G."/>
            <person name="Decker E.L."/>
            <person name="van Gessel N."/>
            <person name="Grimwood J."/>
            <person name="Hayes R.D."/>
            <person name="Graham S.W."/>
            <person name="Gunter L.E."/>
            <person name="McDaniel S.F."/>
            <person name="Hoernstein S.N.W."/>
            <person name="Larsson A."/>
            <person name="Li F.W."/>
            <person name="Perroud P.F."/>
            <person name="Phillips J."/>
            <person name="Ranjan P."/>
            <person name="Rokshar D.S."/>
            <person name="Rothfels C.J."/>
            <person name="Schneider L."/>
            <person name="Shu S."/>
            <person name="Stevenson D.W."/>
            <person name="Thummler F."/>
            <person name="Tillich M."/>
            <person name="Villarreal Aguilar J.C."/>
            <person name="Widiez T."/>
            <person name="Wong G.K."/>
            <person name="Wymore A."/>
            <person name="Zhang Y."/>
            <person name="Zimmer A.D."/>
            <person name="Quatrano R.S."/>
            <person name="Mayer K.F.X."/>
            <person name="Goodstein D."/>
            <person name="Casacuberta J.M."/>
            <person name="Vandepoele K."/>
            <person name="Reski R."/>
            <person name="Cuming A.C."/>
            <person name="Tuskan G.A."/>
            <person name="Maumus F."/>
            <person name="Salse J."/>
            <person name="Schmutz J."/>
            <person name="Rensing S.A."/>
        </authorList>
    </citation>
    <scope>NUCLEOTIDE SEQUENCE [LARGE SCALE GENOMIC DNA]</scope>
    <source>
        <strain evidence="5 6">cv. Gransden 2004</strain>
    </source>
</reference>
<dbReference type="InterPro" id="IPR036638">
    <property type="entry name" value="HLH_DNA-bd_sf"/>
</dbReference>
<reference evidence="4 6" key="1">
    <citation type="journal article" date="2008" name="Science">
        <title>The Physcomitrella genome reveals evolutionary insights into the conquest of land by plants.</title>
        <authorList>
            <person name="Rensing S."/>
            <person name="Lang D."/>
            <person name="Zimmer A."/>
            <person name="Terry A."/>
            <person name="Salamov A."/>
            <person name="Shapiro H."/>
            <person name="Nishiyama T."/>
            <person name="Perroud P.-F."/>
            <person name="Lindquist E."/>
            <person name="Kamisugi Y."/>
            <person name="Tanahashi T."/>
            <person name="Sakakibara K."/>
            <person name="Fujita T."/>
            <person name="Oishi K."/>
            <person name="Shin-I T."/>
            <person name="Kuroki Y."/>
            <person name="Toyoda A."/>
            <person name="Suzuki Y."/>
            <person name="Hashimoto A."/>
            <person name="Yamaguchi K."/>
            <person name="Sugano A."/>
            <person name="Kohara Y."/>
            <person name="Fujiyama A."/>
            <person name="Anterola A."/>
            <person name="Aoki S."/>
            <person name="Ashton N."/>
            <person name="Barbazuk W.B."/>
            <person name="Barker E."/>
            <person name="Bennetzen J."/>
            <person name="Bezanilla M."/>
            <person name="Blankenship R."/>
            <person name="Cho S.H."/>
            <person name="Dutcher S."/>
            <person name="Estelle M."/>
            <person name="Fawcett J.A."/>
            <person name="Gundlach H."/>
            <person name="Hanada K."/>
            <person name="Heyl A."/>
            <person name="Hicks K.A."/>
            <person name="Hugh J."/>
            <person name="Lohr M."/>
            <person name="Mayer K."/>
            <person name="Melkozernov A."/>
            <person name="Murata T."/>
            <person name="Nelson D."/>
            <person name="Pils B."/>
            <person name="Prigge M."/>
            <person name="Reiss B."/>
            <person name="Renner T."/>
            <person name="Rombauts S."/>
            <person name="Rushton P."/>
            <person name="Sanderfoot A."/>
            <person name="Schween G."/>
            <person name="Shiu S.-H."/>
            <person name="Stueber K."/>
            <person name="Theodoulou F.L."/>
            <person name="Tu H."/>
            <person name="Van de Peer Y."/>
            <person name="Verrier P.J."/>
            <person name="Waters E."/>
            <person name="Wood A."/>
            <person name="Yang L."/>
            <person name="Cove D."/>
            <person name="Cuming A."/>
            <person name="Hasebe M."/>
            <person name="Lucas S."/>
            <person name="Mishler D.B."/>
            <person name="Reski R."/>
            <person name="Grigoriev I."/>
            <person name="Quatrano R.S."/>
            <person name="Boore J.L."/>
        </authorList>
    </citation>
    <scope>NUCLEOTIDE SEQUENCE [LARGE SCALE GENOMIC DNA]</scope>
    <source>
        <strain evidence="5 6">cv. Gransden 2004</strain>
    </source>
</reference>